<dbReference type="PIRSF" id="PIRSF006356">
    <property type="entry name" value="Arg_deiminase"/>
    <property type="match status" value="1"/>
</dbReference>
<dbReference type="EMBL" id="CP058559">
    <property type="protein sequence ID" value="QNO16643.1"/>
    <property type="molecule type" value="Genomic_DNA"/>
</dbReference>
<name>A0A7G9WD81_ALKCA</name>
<reference evidence="8 9" key="1">
    <citation type="submission" date="2020-07" db="EMBL/GenBank/DDBJ databases">
        <title>Alkalicella. sp. LB2 genome.</title>
        <authorList>
            <person name="Postec A."/>
            <person name="Quemeneur M."/>
        </authorList>
    </citation>
    <scope>NUCLEOTIDE SEQUENCE [LARGE SCALE GENOMIC DNA]</scope>
    <source>
        <strain evidence="8 9">LB2</strain>
    </source>
</reference>
<dbReference type="Gene3D" id="1.10.3930.10">
    <property type="entry name" value="Arginine deiminase"/>
    <property type="match status" value="1"/>
</dbReference>
<dbReference type="AlphaFoldDB" id="A0A7G9WD81"/>
<protein>
    <recommendedName>
        <fullName evidence="6">Arginine deiminase</fullName>
        <shortName evidence="6">ADI</shortName>
        <ecNumber evidence="6">3.5.3.6</ecNumber>
    </recommendedName>
    <alternativeName>
        <fullName evidence="6">Arginine dihydrolase</fullName>
        <shortName evidence="6">AD</shortName>
    </alternativeName>
</protein>
<dbReference type="Pfam" id="PF02274">
    <property type="entry name" value="ADI"/>
    <property type="match status" value="1"/>
</dbReference>
<dbReference type="EC" id="3.5.3.6" evidence="6"/>
<dbReference type="HAMAP" id="MF_00242">
    <property type="entry name" value="Arg_deiminase"/>
    <property type="match status" value="1"/>
</dbReference>
<dbReference type="KEGG" id="acae:HYG86_08035"/>
<dbReference type="PANTHER" id="PTHR47271:SF2">
    <property type="entry name" value="ARGININE DEIMINASE"/>
    <property type="match status" value="1"/>
</dbReference>
<keyword evidence="3 6" id="KW-0056">Arginine metabolism</keyword>
<keyword evidence="4 6" id="KW-0378">Hydrolase</keyword>
<evidence type="ECO:0000256" key="3">
    <source>
        <dbReference type="ARBA" id="ARBA00022503"/>
    </source>
</evidence>
<evidence type="ECO:0000256" key="6">
    <source>
        <dbReference type="HAMAP-Rule" id="MF_00242"/>
    </source>
</evidence>
<dbReference type="PRINTS" id="PR01466">
    <property type="entry name" value="ARGDEIMINASE"/>
</dbReference>
<evidence type="ECO:0000256" key="1">
    <source>
        <dbReference type="ARBA" id="ARBA00005213"/>
    </source>
</evidence>
<dbReference type="PANTHER" id="PTHR47271">
    <property type="entry name" value="ARGININE DEIMINASE"/>
    <property type="match status" value="1"/>
</dbReference>
<dbReference type="Gene3D" id="3.75.10.10">
    <property type="entry name" value="L-arginine/glycine Amidinotransferase, Chain A"/>
    <property type="match status" value="1"/>
</dbReference>
<evidence type="ECO:0000256" key="2">
    <source>
        <dbReference type="ARBA" id="ARBA00010206"/>
    </source>
</evidence>
<evidence type="ECO:0000256" key="4">
    <source>
        <dbReference type="ARBA" id="ARBA00022801"/>
    </source>
</evidence>
<comment type="subcellular location">
    <subcellularLocation>
        <location evidence="6">Cytoplasm</location>
    </subcellularLocation>
</comment>
<proteinExistence type="inferred from homology"/>
<evidence type="ECO:0000256" key="7">
    <source>
        <dbReference type="PIRSR" id="PIRSR006356-1"/>
    </source>
</evidence>
<dbReference type="GO" id="GO:0019546">
    <property type="term" value="P:L-arginine deiminase pathway"/>
    <property type="evidence" value="ECO:0007669"/>
    <property type="project" value="TreeGrafter"/>
</dbReference>
<feature type="active site" description="Amidino-cysteine intermediate" evidence="6 7">
    <location>
        <position position="398"/>
    </location>
</feature>
<dbReference type="GO" id="GO:0016990">
    <property type="term" value="F:arginine deiminase activity"/>
    <property type="evidence" value="ECO:0007669"/>
    <property type="project" value="UniProtKB-UniRule"/>
</dbReference>
<dbReference type="GO" id="GO:0005737">
    <property type="term" value="C:cytoplasm"/>
    <property type="evidence" value="ECO:0007669"/>
    <property type="project" value="UniProtKB-SubCell"/>
</dbReference>
<sequence>MLKKEAFLNVTSEIGKLKAVLLHRPGRELERLTPQYLGELLFDDIPWLKRMKFEHAAFAKTMEDRGCQIFYYHELLEDVLQNERVKKKFISEVLTSCNFENPCLEAVLGEHLYTKSPGEVVAATIEGLHKDDLPDLTWDFRLVDYVKSHYPFYINPLPNLYFTRDPGTTIGKGISINKMKTPARDRETMILEYIYKNHPLWQAESTPKYYDYKEKYSIEGGDILVLSEKVLAIGCSERTSSKGIETLTQRIFQETNIEKVLVIQIPFTRAYMHLDTVFTMLNYDQFTIYPRVAEVLKVYLLTKGEKSPKITPMESLGKALKYVLNLPSVEIIGSGGGTEITAAREQWSDSTNTLAIAPGVVITYDRNEMTNESLRKRGIEVIEIEGSELVRGRGGPRCMSMPLIRESL</sequence>
<comment type="pathway">
    <text evidence="1 6">Amino-acid degradation; L-arginine degradation via ADI pathway; carbamoyl phosphate from L-arginine: step 1/2.</text>
</comment>
<dbReference type="SUPFAM" id="SSF55909">
    <property type="entry name" value="Pentein"/>
    <property type="match status" value="1"/>
</dbReference>
<organism evidence="8 9">
    <name type="scientific">Alkalicella caledoniensis</name>
    <dbReference type="NCBI Taxonomy" id="2731377"/>
    <lineage>
        <taxon>Bacteria</taxon>
        <taxon>Bacillati</taxon>
        <taxon>Bacillota</taxon>
        <taxon>Clostridia</taxon>
        <taxon>Eubacteriales</taxon>
        <taxon>Proteinivoracaceae</taxon>
        <taxon>Alkalicella</taxon>
    </lineage>
</organism>
<dbReference type="InterPro" id="IPR003876">
    <property type="entry name" value="Arg_deiminase"/>
</dbReference>
<evidence type="ECO:0000256" key="5">
    <source>
        <dbReference type="ARBA" id="ARBA00049429"/>
    </source>
</evidence>
<dbReference type="NCBIfam" id="NF002381">
    <property type="entry name" value="PRK01388.1"/>
    <property type="match status" value="1"/>
</dbReference>
<evidence type="ECO:0000313" key="8">
    <source>
        <dbReference type="EMBL" id="QNO16643.1"/>
    </source>
</evidence>
<comment type="similarity">
    <text evidence="2 6">Belongs to the arginine deiminase family.</text>
</comment>
<keyword evidence="9" id="KW-1185">Reference proteome</keyword>
<dbReference type="UniPathway" id="UPA00254">
    <property type="reaction ID" value="UER00364"/>
</dbReference>
<keyword evidence="6" id="KW-0963">Cytoplasm</keyword>
<gene>
    <name evidence="6" type="primary">arcA</name>
    <name evidence="8" type="ORF">HYG86_08035</name>
</gene>
<dbReference type="Proteomes" id="UP000516160">
    <property type="component" value="Chromosome"/>
</dbReference>
<comment type="catalytic activity">
    <reaction evidence="5 6">
        <text>L-arginine + H2O = L-citrulline + NH4(+)</text>
        <dbReference type="Rhea" id="RHEA:19597"/>
        <dbReference type="ChEBI" id="CHEBI:15377"/>
        <dbReference type="ChEBI" id="CHEBI:28938"/>
        <dbReference type="ChEBI" id="CHEBI:32682"/>
        <dbReference type="ChEBI" id="CHEBI:57743"/>
        <dbReference type="EC" id="3.5.3.6"/>
    </reaction>
</comment>
<evidence type="ECO:0000313" key="9">
    <source>
        <dbReference type="Proteomes" id="UP000516160"/>
    </source>
</evidence>
<accession>A0A7G9WD81</accession>